<evidence type="ECO:0000256" key="3">
    <source>
        <dbReference type="ARBA" id="ARBA00022630"/>
    </source>
</evidence>
<keyword evidence="7 10" id="KW-0460">Magnesium</keyword>
<dbReference type="PIRSF" id="PIRSF006268">
    <property type="entry name" value="ApbE"/>
    <property type="match status" value="1"/>
</dbReference>
<dbReference type="RefSeq" id="WP_132952886.1">
    <property type="nucleotide sequence ID" value="NZ_CBDUCQ010000005.1"/>
</dbReference>
<dbReference type="InterPro" id="IPR024932">
    <property type="entry name" value="ApbE"/>
</dbReference>
<evidence type="ECO:0000313" key="13">
    <source>
        <dbReference type="EMBL" id="UOO79079.1"/>
    </source>
</evidence>
<feature type="binding site" evidence="11">
    <location>
        <position position="300"/>
    </location>
    <ligand>
        <name>Mg(2+)</name>
        <dbReference type="ChEBI" id="CHEBI:18420"/>
    </ligand>
</feature>
<evidence type="ECO:0000256" key="2">
    <source>
        <dbReference type="ARBA" id="ARBA00016337"/>
    </source>
</evidence>
<accession>A0AAE9KGM9</accession>
<keyword evidence="6 10" id="KW-0274">FAD</keyword>
<protein>
    <recommendedName>
        <fullName evidence="2 10">FAD:protein FMN transferase</fullName>
        <ecNumber evidence="1 10">2.7.1.180</ecNumber>
    </recommendedName>
    <alternativeName>
        <fullName evidence="8 10">Flavin transferase</fullName>
    </alternativeName>
</protein>
<evidence type="ECO:0000256" key="4">
    <source>
        <dbReference type="ARBA" id="ARBA00022679"/>
    </source>
</evidence>
<reference evidence="13" key="2">
    <citation type="submission" date="2021-12" db="EMBL/GenBank/DDBJ databases">
        <authorList>
            <person name="Veyrier F.J."/>
        </authorList>
    </citation>
    <scope>NUCLEOTIDE SEQUENCE</scope>
    <source>
        <strain evidence="13">1258/02</strain>
    </source>
</reference>
<evidence type="ECO:0000256" key="7">
    <source>
        <dbReference type="ARBA" id="ARBA00022842"/>
    </source>
</evidence>
<dbReference type="GO" id="GO:0046872">
    <property type="term" value="F:metal ion binding"/>
    <property type="evidence" value="ECO:0007669"/>
    <property type="project" value="UniProtKB-UniRule"/>
</dbReference>
<dbReference type="PROSITE" id="PS51318">
    <property type="entry name" value="TAT"/>
    <property type="match status" value="1"/>
</dbReference>
<evidence type="ECO:0000313" key="14">
    <source>
        <dbReference type="Proteomes" id="UP000294721"/>
    </source>
</evidence>
<dbReference type="SUPFAM" id="SSF143631">
    <property type="entry name" value="ApbE-like"/>
    <property type="match status" value="1"/>
</dbReference>
<comment type="similarity">
    <text evidence="10">Belongs to the ApbE family.</text>
</comment>
<dbReference type="EMBL" id="SLXE01000004">
    <property type="protein sequence ID" value="TCP09200.1"/>
    <property type="molecule type" value="Genomic_DNA"/>
</dbReference>
<reference evidence="12 14" key="1">
    <citation type="submission" date="2019-03" db="EMBL/GenBank/DDBJ databases">
        <title>Genomic Encyclopedia of Type Strains, Phase IV (KMG-IV): sequencing the most valuable type-strain genomes for metagenomic binning, comparative biology and taxonomic classification.</title>
        <authorList>
            <person name="Goeker M."/>
        </authorList>
    </citation>
    <scope>NUCLEOTIDE SEQUENCE [LARGE SCALE GENOMIC DNA]</scope>
    <source>
        <strain evidence="12 14">DSM 17474</strain>
    </source>
</reference>
<comment type="cofactor">
    <cofactor evidence="11">
        <name>Mg(2+)</name>
        <dbReference type="ChEBI" id="CHEBI:18420"/>
    </cofactor>
    <cofactor evidence="11">
        <name>Mn(2+)</name>
        <dbReference type="ChEBI" id="CHEBI:29035"/>
    </cofactor>
    <text evidence="11">Magnesium. Can also use manganese.</text>
</comment>
<name>A0AAE9KGM9_9NEIS</name>
<dbReference type="AlphaFoldDB" id="A0AAE9KGM9"/>
<evidence type="ECO:0000256" key="8">
    <source>
        <dbReference type="ARBA" id="ARBA00031306"/>
    </source>
</evidence>
<keyword evidence="12" id="KW-0449">Lipoprotein</keyword>
<dbReference type="PANTHER" id="PTHR30040:SF2">
    <property type="entry name" value="FAD:PROTEIN FMN TRANSFERASE"/>
    <property type="match status" value="1"/>
</dbReference>
<evidence type="ECO:0000256" key="10">
    <source>
        <dbReference type="PIRNR" id="PIRNR006268"/>
    </source>
</evidence>
<reference evidence="13" key="3">
    <citation type="journal article" date="2022" name="Res Sq">
        <title>Evolution of multicellular longitudinally dividing oral cavity symbionts (Neisseriaceae).</title>
        <authorList>
            <person name="Nyongesa S."/>
            <person name="Weber P."/>
            <person name="Bernet E."/>
            <person name="Pullido F."/>
            <person name="Nieckarz M."/>
            <person name="Delaby M."/>
            <person name="Nieves C."/>
            <person name="Viehboeck T."/>
            <person name="Krause N."/>
            <person name="Rivera-Millot A."/>
            <person name="Nakamura A."/>
            <person name="Vischer N."/>
            <person name="VanNieuwenhze M."/>
            <person name="Brun Y."/>
            <person name="Cava F."/>
            <person name="Bulgheresi S."/>
            <person name="Veyrier F."/>
        </authorList>
    </citation>
    <scope>NUCLEOTIDE SEQUENCE</scope>
    <source>
        <strain evidence="13">1258/02</strain>
    </source>
</reference>
<evidence type="ECO:0000256" key="11">
    <source>
        <dbReference type="PIRSR" id="PIRSR006268-2"/>
    </source>
</evidence>
<evidence type="ECO:0000256" key="6">
    <source>
        <dbReference type="ARBA" id="ARBA00022827"/>
    </source>
</evidence>
<feature type="binding site" evidence="11">
    <location>
        <position position="304"/>
    </location>
    <ligand>
        <name>Mg(2+)</name>
        <dbReference type="ChEBI" id="CHEBI:18420"/>
    </ligand>
</feature>
<dbReference type="KEGG" id="usu:LVJ78_10330"/>
<dbReference type="InterPro" id="IPR003374">
    <property type="entry name" value="ApbE-like_sf"/>
</dbReference>
<keyword evidence="14" id="KW-1185">Reference proteome</keyword>
<comment type="catalytic activity">
    <reaction evidence="9 10">
        <text>L-threonyl-[protein] + FAD = FMN-L-threonyl-[protein] + AMP + H(+)</text>
        <dbReference type="Rhea" id="RHEA:36847"/>
        <dbReference type="Rhea" id="RHEA-COMP:11060"/>
        <dbReference type="Rhea" id="RHEA-COMP:11061"/>
        <dbReference type="ChEBI" id="CHEBI:15378"/>
        <dbReference type="ChEBI" id="CHEBI:30013"/>
        <dbReference type="ChEBI" id="CHEBI:57692"/>
        <dbReference type="ChEBI" id="CHEBI:74257"/>
        <dbReference type="ChEBI" id="CHEBI:456215"/>
        <dbReference type="EC" id="2.7.1.180"/>
    </reaction>
</comment>
<organism evidence="13 15">
    <name type="scientific">Uruburuella suis</name>
    <dbReference type="NCBI Taxonomy" id="252130"/>
    <lineage>
        <taxon>Bacteria</taxon>
        <taxon>Pseudomonadati</taxon>
        <taxon>Pseudomonadota</taxon>
        <taxon>Betaproteobacteria</taxon>
        <taxon>Neisseriales</taxon>
        <taxon>Neisseriaceae</taxon>
        <taxon>Uruburuella</taxon>
    </lineage>
</organism>
<dbReference type="GO" id="GO:0016740">
    <property type="term" value="F:transferase activity"/>
    <property type="evidence" value="ECO:0007669"/>
    <property type="project" value="UniProtKB-UniRule"/>
</dbReference>
<evidence type="ECO:0000313" key="15">
    <source>
        <dbReference type="Proteomes" id="UP000829756"/>
    </source>
</evidence>
<evidence type="ECO:0000313" key="12">
    <source>
        <dbReference type="EMBL" id="TCP09200.1"/>
    </source>
</evidence>
<dbReference type="PANTHER" id="PTHR30040">
    <property type="entry name" value="THIAMINE BIOSYNTHESIS LIPOPROTEIN APBE"/>
    <property type="match status" value="1"/>
</dbReference>
<dbReference type="Proteomes" id="UP000829756">
    <property type="component" value="Chromosome"/>
</dbReference>
<keyword evidence="4 10" id="KW-0808">Transferase</keyword>
<evidence type="ECO:0000256" key="9">
    <source>
        <dbReference type="ARBA" id="ARBA00048540"/>
    </source>
</evidence>
<evidence type="ECO:0000256" key="5">
    <source>
        <dbReference type="ARBA" id="ARBA00022723"/>
    </source>
</evidence>
<proteinExistence type="inferred from homology"/>
<keyword evidence="5 10" id="KW-0479">Metal-binding</keyword>
<dbReference type="EMBL" id="CP091507">
    <property type="protein sequence ID" value="UOO79079.1"/>
    <property type="molecule type" value="Genomic_DNA"/>
</dbReference>
<dbReference type="Proteomes" id="UP000294721">
    <property type="component" value="Unassembled WGS sequence"/>
</dbReference>
<dbReference type="InterPro" id="IPR006311">
    <property type="entry name" value="TAT_signal"/>
</dbReference>
<evidence type="ECO:0000256" key="1">
    <source>
        <dbReference type="ARBA" id="ARBA00011955"/>
    </source>
</evidence>
<keyword evidence="3 10" id="KW-0285">Flavoprotein</keyword>
<gene>
    <name evidence="12" type="ORF">EV680_10465</name>
    <name evidence="13" type="ORF">LVJ78_10330</name>
</gene>
<dbReference type="Gene3D" id="3.10.520.10">
    <property type="entry name" value="ApbE-like domains"/>
    <property type="match status" value="1"/>
</dbReference>
<feature type="binding site" evidence="11">
    <location>
        <position position="191"/>
    </location>
    <ligand>
        <name>Mg(2+)</name>
        <dbReference type="ChEBI" id="CHEBI:18420"/>
    </ligand>
</feature>
<dbReference type="Pfam" id="PF02424">
    <property type="entry name" value="ApbE"/>
    <property type="match status" value="1"/>
</dbReference>
<dbReference type="EC" id="2.7.1.180" evidence="1 10"/>
<sequence length="339" mass="36540">MNAANPFTRRRFIGITAAVAAVAAVPWAARSIGRLNAAAEGIAPVTWRGIALGADAQMRLYHPDRRFALRLIESAVAEVARLEKIFSLYRDDSQLVRLNRSGRLSRPSADLLALLSQSREIHALTQGAFDPSIQPLWQAYANHFTQQPHSESAPPDAVLQRALGLVDFNQVHFDQAAVAFARPGMALSFNGIAQGYITDRITEMLREAGLTRALVDMGEIRALNTQDDAVWQAGIRNPDNEETVLLKVPLHNRALATSGGYGTVMDEAGRFTHLFNPKNGSSSPRYRSVSVMAPAAATADALSTAFSVSSPAAIHRAAAQVAGLKAWLVLPDGQVETLG</sequence>